<dbReference type="InterPro" id="IPR029039">
    <property type="entry name" value="Flavoprotein-like_sf"/>
</dbReference>
<dbReference type="Gene3D" id="3.40.50.360">
    <property type="match status" value="1"/>
</dbReference>
<dbReference type="EMBL" id="PNQX01000001">
    <property type="protein sequence ID" value="PMQ20819.1"/>
    <property type="molecule type" value="Genomic_DNA"/>
</dbReference>
<dbReference type="AlphaFoldDB" id="A0A2N7S3U4"/>
<dbReference type="PANTHER" id="PTHR37297">
    <property type="entry name" value="PROTEIN NRDI"/>
    <property type="match status" value="1"/>
</dbReference>
<comment type="caution">
    <text evidence="5">The sequence shown here is derived from an EMBL/GenBank/DDBJ whole genome shotgun (WGS) entry which is preliminary data.</text>
</comment>
<dbReference type="SUPFAM" id="SSF52218">
    <property type="entry name" value="Flavoproteins"/>
    <property type="match status" value="1"/>
</dbReference>
<evidence type="ECO:0000256" key="4">
    <source>
        <dbReference type="HAMAP-Rule" id="MF_00128"/>
    </source>
</evidence>
<comment type="function">
    <text evidence="1 4">Probably involved in ribonucleotide reductase function.</text>
</comment>
<dbReference type="NCBIfam" id="TIGR00333">
    <property type="entry name" value="nrdI"/>
    <property type="match status" value="1"/>
</dbReference>
<evidence type="ECO:0000256" key="2">
    <source>
        <dbReference type="ARBA" id="ARBA00009942"/>
    </source>
</evidence>
<name>A0A2N7S3U4_9MICC</name>
<dbReference type="Proteomes" id="UP000235739">
    <property type="component" value="Unassembled WGS sequence"/>
</dbReference>
<evidence type="ECO:0000313" key="5">
    <source>
        <dbReference type="EMBL" id="PMQ20819.1"/>
    </source>
</evidence>
<evidence type="ECO:0000313" key="6">
    <source>
        <dbReference type="Proteomes" id="UP000235739"/>
    </source>
</evidence>
<dbReference type="PANTHER" id="PTHR37297:SF1">
    <property type="entry name" value="PROTEIN NRDI"/>
    <property type="match status" value="1"/>
</dbReference>
<dbReference type="InterPro" id="IPR004465">
    <property type="entry name" value="RNR_NrdI"/>
</dbReference>
<reference evidence="5 6" key="1">
    <citation type="journal article" date="2017" name="Elife">
        <title>Extensive horizontal gene transfer in cheese-associated bacteria.</title>
        <authorList>
            <person name="Bonham K.S."/>
            <person name="Wolfe B.E."/>
            <person name="Dutton R.J."/>
        </authorList>
    </citation>
    <scope>NUCLEOTIDE SEQUENCE [LARGE SCALE GENOMIC DNA]</scope>
    <source>
        <strain evidence="5 6">JB182</strain>
    </source>
</reference>
<comment type="similarity">
    <text evidence="2 4">Belongs to the NrdI family.</text>
</comment>
<dbReference type="GO" id="GO:0010181">
    <property type="term" value="F:FMN binding"/>
    <property type="evidence" value="ECO:0007669"/>
    <property type="project" value="InterPro"/>
</dbReference>
<dbReference type="Pfam" id="PF07972">
    <property type="entry name" value="Flavodoxin_NdrI"/>
    <property type="match status" value="1"/>
</dbReference>
<dbReference type="PIRSF" id="PIRSF005087">
    <property type="entry name" value="NrdI"/>
    <property type="match status" value="1"/>
</dbReference>
<evidence type="ECO:0000256" key="1">
    <source>
        <dbReference type="ARBA" id="ARBA00003999"/>
    </source>
</evidence>
<dbReference type="InterPro" id="IPR020852">
    <property type="entry name" value="RNR_Ib_NrdI_bac"/>
</dbReference>
<organism evidence="5 6">
    <name type="scientific">Glutamicibacter arilaitensis</name>
    <dbReference type="NCBI Taxonomy" id="256701"/>
    <lineage>
        <taxon>Bacteria</taxon>
        <taxon>Bacillati</taxon>
        <taxon>Actinomycetota</taxon>
        <taxon>Actinomycetes</taxon>
        <taxon>Micrococcales</taxon>
        <taxon>Micrococcaceae</taxon>
        <taxon>Glutamicibacter</taxon>
    </lineage>
</organism>
<dbReference type="RefSeq" id="WP_102597570.1">
    <property type="nucleotide sequence ID" value="NZ_JBQDNZ010000020.1"/>
</dbReference>
<gene>
    <name evidence="4" type="primary">nrdI</name>
    <name evidence="5" type="ORF">CIK84_04320</name>
</gene>
<dbReference type="HAMAP" id="MF_00128">
    <property type="entry name" value="NrdI"/>
    <property type="match status" value="1"/>
</dbReference>
<protein>
    <recommendedName>
        <fullName evidence="3 4">Protein NrdI</fullName>
    </recommendedName>
</protein>
<proteinExistence type="inferred from homology"/>
<accession>A0A2N7S3U4</accession>
<sequence>MPPTALADRPNAEAQNPVQFTDSKLIYFSSVSENTKRFVDKLEMDVARIPVFATEPQLISTAPYVLLIPTYGGEHGKRSILPQIMKFLQVEQNRENLRGVIGAGNTNFGAYYCIAAKRIAQKCNVPVLYKFELMGTSDDVLKVKEGLETFWTPASQNRQQR</sequence>
<evidence type="ECO:0000256" key="3">
    <source>
        <dbReference type="ARBA" id="ARBA00020129"/>
    </source>
</evidence>